<feature type="transmembrane region" description="Helical" evidence="9">
    <location>
        <begin position="452"/>
        <end position="474"/>
    </location>
</feature>
<protein>
    <recommendedName>
        <fullName evidence="12">Odorant receptor</fullName>
    </recommendedName>
</protein>
<evidence type="ECO:0000256" key="9">
    <source>
        <dbReference type="SAM" id="Phobius"/>
    </source>
</evidence>
<feature type="transmembrane region" description="Helical" evidence="9">
    <location>
        <begin position="70"/>
        <end position="88"/>
    </location>
</feature>
<feature type="transmembrane region" description="Helical" evidence="9">
    <location>
        <begin position="357"/>
        <end position="377"/>
    </location>
</feature>
<dbReference type="GO" id="GO:0005886">
    <property type="term" value="C:plasma membrane"/>
    <property type="evidence" value="ECO:0007669"/>
    <property type="project" value="UniProtKB-SubCell"/>
</dbReference>
<dbReference type="AlphaFoldDB" id="A0A835L7C6"/>
<keyword evidence="5 9" id="KW-1133">Transmembrane helix</keyword>
<feature type="transmembrane region" description="Helical" evidence="9">
    <location>
        <begin position="46"/>
        <end position="64"/>
    </location>
</feature>
<keyword evidence="4" id="KW-0552">Olfaction</keyword>
<keyword evidence="3 9" id="KW-0812">Transmembrane</keyword>
<keyword evidence="7" id="KW-0675">Receptor</keyword>
<feature type="transmembrane region" description="Helical" evidence="9">
    <location>
        <begin position="786"/>
        <end position="805"/>
    </location>
</feature>
<feature type="transmembrane region" description="Helical" evidence="9">
    <location>
        <begin position="389"/>
        <end position="411"/>
    </location>
</feature>
<sequence>MTGINSPSQYLYIKIVRFVLAIVGAWPKKEIGEPEPRYQTIMINTFYFGVVNAALFGSITYVYFHNSELSFLEVGHMYIVILMSAVDVTHKKVHLICHLFSLWLLSQMLTGLSLFNLIPMYTNYSSGRYASGGTQNATFEHSLYFPYPFNTLLSYFCATWFCMFDLFLSIMVFHLWGHFKILINSLDNFPKPSTQVSCTLEGGFIVNAEKFSQEELVKTAKALMRYVPLTIILTQQLIQLSVIFELVGSESEKLKHAVYGLPWECMDANNRKVVAFFLMNVQEPVHIKALGVANVGVTSMAAILKTSMSYFTFLRSMGITAPTDYLYVKLLRMSLRIIASWPHKELGEKDPVILNTFLKYFYLAATSACQFGSYLYLRTYNDELTMMEAGHSYLMIMMTFIDISRIVTLTFRKKYRLICKEFFTKMHLFYFKDISEHAMETHKRVHLMSHLFTLWLIFQMVFGVPLFNLIPMYYNYAAGRFKPGGTQNSTFEHSMILSCLCVTWFCMCDLILSLMVFNIWGHLRMLIYTLYHFPRPSIETTITIEGGLTVTSAKYSDEETLEVFKKLKECVNYHRRIVEFNSQVSDVFGPMLVCYYLYHQTSGCLLLLECSQMTAPVLMRYLPLTIVCTQQLIQLSVIFELIGTESEKLLNAVYSVPWECMDTSTRKFVSFFLMNVREPIHVKALGIANVGVTTMAAMGFKNFLFGNEAVLGINSPTDYLYIKLLRFNLRIVGSWPQKELGEKEPVALNTFLKYFYLITTIGCQFGSTAYLRAYNSELTFLEAGHTYLMILMTFIDISRILMLTFSKEYRKVCKEFLTKVHLFYFKDNSEYAMKTHKRVHLMSHLFTLCLLSQMIFGLSCFNLIPMYNNYVAGRYKSGGTLNSTFEHSLYYKYPFDTLTDIKGYILANIVVLKSNILTLSYLCATWFCMFDLFLSLMVFNIWGHLKMLIHTLNNFPKPRSDTSYLFQESSIETSQKYSEEELLDVFKKLKQCVDSHRLIVKFTNKVSDVFGPMLFCYYLYHQTSGCLLLLECSQMTAPALMRYLPLTLMSTQQLIQLSVIFELVGSESEKILSAVYSIPWECMDTSNRKFVSFFLMNVREPIHVKALGIANVGVMTMAAILRTSLSYFTFLRSI</sequence>
<dbReference type="EMBL" id="JACKWZ010000019">
    <property type="protein sequence ID" value="KAF9422128.1"/>
    <property type="molecule type" value="Genomic_DNA"/>
</dbReference>
<keyword evidence="8" id="KW-0807">Transducer</keyword>
<feature type="transmembrane region" description="Helical" evidence="9">
    <location>
        <begin position="95"/>
        <end position="118"/>
    </location>
</feature>
<feature type="transmembrane region" description="Helical" evidence="9">
    <location>
        <begin position="754"/>
        <end position="774"/>
    </location>
</feature>
<keyword evidence="11" id="KW-1185">Reference proteome</keyword>
<dbReference type="Pfam" id="PF02949">
    <property type="entry name" value="7tm_6"/>
    <property type="match status" value="3"/>
</dbReference>
<feature type="transmembrane region" description="Helical" evidence="9">
    <location>
        <begin position="841"/>
        <end position="864"/>
    </location>
</feature>
<name>A0A835L7C6_SPOEX</name>
<evidence type="ECO:0000313" key="10">
    <source>
        <dbReference type="EMBL" id="KAF9422128.1"/>
    </source>
</evidence>
<feature type="transmembrane region" description="Helical" evidence="9">
    <location>
        <begin position="152"/>
        <end position="176"/>
    </location>
</feature>
<evidence type="ECO:0000256" key="3">
    <source>
        <dbReference type="ARBA" id="ARBA00022692"/>
    </source>
</evidence>
<evidence type="ECO:0000256" key="6">
    <source>
        <dbReference type="ARBA" id="ARBA00023136"/>
    </source>
</evidence>
<keyword evidence="6 9" id="KW-0472">Membrane</keyword>
<evidence type="ECO:0000256" key="7">
    <source>
        <dbReference type="ARBA" id="ARBA00023170"/>
    </source>
</evidence>
<comment type="subcellular location">
    <subcellularLocation>
        <location evidence="1">Membrane</location>
        <topology evidence="1">Multi-pass membrane protein</topology>
    </subcellularLocation>
</comment>
<dbReference type="GO" id="GO:0005549">
    <property type="term" value="F:odorant binding"/>
    <property type="evidence" value="ECO:0007669"/>
    <property type="project" value="InterPro"/>
</dbReference>
<dbReference type="Proteomes" id="UP000648187">
    <property type="component" value="Unassembled WGS sequence"/>
</dbReference>
<dbReference type="InterPro" id="IPR004117">
    <property type="entry name" value="7tm6_olfct_rcpt"/>
</dbReference>
<dbReference type="GO" id="GO:0004984">
    <property type="term" value="F:olfactory receptor activity"/>
    <property type="evidence" value="ECO:0007669"/>
    <property type="project" value="InterPro"/>
</dbReference>
<organism evidence="10 11">
    <name type="scientific">Spodoptera exigua</name>
    <name type="common">Beet armyworm</name>
    <name type="synonym">Noctua fulgens</name>
    <dbReference type="NCBI Taxonomy" id="7107"/>
    <lineage>
        <taxon>Eukaryota</taxon>
        <taxon>Metazoa</taxon>
        <taxon>Ecdysozoa</taxon>
        <taxon>Arthropoda</taxon>
        <taxon>Hexapoda</taxon>
        <taxon>Insecta</taxon>
        <taxon>Pterygota</taxon>
        <taxon>Neoptera</taxon>
        <taxon>Endopterygota</taxon>
        <taxon>Lepidoptera</taxon>
        <taxon>Glossata</taxon>
        <taxon>Ditrysia</taxon>
        <taxon>Noctuoidea</taxon>
        <taxon>Noctuidae</taxon>
        <taxon>Amphipyrinae</taxon>
        <taxon>Spodoptera</taxon>
    </lineage>
</organism>
<evidence type="ECO:0000256" key="8">
    <source>
        <dbReference type="ARBA" id="ARBA00023224"/>
    </source>
</evidence>
<feature type="transmembrane region" description="Helical" evidence="9">
    <location>
        <begin position="494"/>
        <end position="520"/>
    </location>
</feature>
<feature type="transmembrane region" description="Helical" evidence="9">
    <location>
        <begin position="1106"/>
        <end position="1130"/>
    </location>
</feature>
<dbReference type="PANTHER" id="PTHR21137:SF42">
    <property type="entry name" value="ODORANT RECEPTOR 83A"/>
    <property type="match status" value="1"/>
</dbReference>
<gene>
    <name evidence="10" type="ORF">HW555_002149</name>
</gene>
<evidence type="ECO:0000313" key="11">
    <source>
        <dbReference type="Proteomes" id="UP000648187"/>
    </source>
</evidence>
<keyword evidence="2" id="KW-0716">Sensory transduction</keyword>
<evidence type="ECO:0000256" key="5">
    <source>
        <dbReference type="ARBA" id="ARBA00022989"/>
    </source>
</evidence>
<evidence type="ECO:0000256" key="2">
    <source>
        <dbReference type="ARBA" id="ARBA00022606"/>
    </source>
</evidence>
<evidence type="ECO:0000256" key="4">
    <source>
        <dbReference type="ARBA" id="ARBA00022725"/>
    </source>
</evidence>
<evidence type="ECO:0000256" key="1">
    <source>
        <dbReference type="ARBA" id="ARBA00004141"/>
    </source>
</evidence>
<dbReference type="GO" id="GO:0007165">
    <property type="term" value="P:signal transduction"/>
    <property type="evidence" value="ECO:0007669"/>
    <property type="project" value="UniProtKB-KW"/>
</dbReference>
<accession>A0A835L7C6</accession>
<feature type="transmembrane region" description="Helical" evidence="9">
    <location>
        <begin position="919"/>
        <end position="942"/>
    </location>
</feature>
<comment type="caution">
    <text evidence="10">The sequence shown here is derived from an EMBL/GenBank/DDBJ whole genome shotgun (WGS) entry which is preliminary data.</text>
</comment>
<evidence type="ECO:0008006" key="12">
    <source>
        <dbReference type="Google" id="ProtNLM"/>
    </source>
</evidence>
<reference evidence="10" key="1">
    <citation type="submission" date="2020-08" db="EMBL/GenBank/DDBJ databases">
        <title>Spodoptera exigua strain:BAW_Kor-Di-RS1 Genome sequencing and assembly.</title>
        <authorList>
            <person name="Kim J."/>
            <person name="Nam H.Y."/>
            <person name="Kwon M."/>
            <person name="Choi J.H."/>
            <person name="Cho S.R."/>
            <person name="Kim G.-H."/>
        </authorList>
    </citation>
    <scope>NUCLEOTIDE SEQUENCE</scope>
    <source>
        <strain evidence="10">BAW_Kor-Di-RS1</strain>
        <tissue evidence="10">Whole-body</tissue>
    </source>
</reference>
<proteinExistence type="predicted"/>
<dbReference type="PANTHER" id="PTHR21137">
    <property type="entry name" value="ODORANT RECEPTOR"/>
    <property type="match status" value="1"/>
</dbReference>